<comment type="similarity">
    <text evidence="2">Belongs to the Tdpoz family.</text>
</comment>
<organism evidence="4">
    <name type="scientific">Triticum urartu</name>
    <name type="common">Red wild einkorn</name>
    <name type="synonym">Crithodium urartu</name>
    <dbReference type="NCBI Taxonomy" id="4572"/>
    <lineage>
        <taxon>Eukaryota</taxon>
        <taxon>Viridiplantae</taxon>
        <taxon>Streptophyta</taxon>
        <taxon>Embryophyta</taxon>
        <taxon>Tracheophyta</taxon>
        <taxon>Spermatophyta</taxon>
        <taxon>Magnoliopsida</taxon>
        <taxon>Liliopsida</taxon>
        <taxon>Poales</taxon>
        <taxon>Poaceae</taxon>
        <taxon>BOP clade</taxon>
        <taxon>Pooideae</taxon>
        <taxon>Triticodae</taxon>
        <taxon>Triticeae</taxon>
        <taxon>Triticinae</taxon>
        <taxon>Triticum</taxon>
    </lineage>
</organism>
<sequence length="409" mass="44744">MGCVMSSSSTPTPSATAAAAVKPQTVSPRSGSHVLLLYINVYPTYQGLGNGKCVKSETFLAGGRRWYVEFYPDGQGPQDAGWISVFLFLVPAGAFEVVTTQGPQDAGWISVFLFLVPAGAFEVVTTQVKISLLDAHGKPVPSYGCRGGWRCCTFSSNEGPWGYSRFITRADLERLGHVSRENGGFSVQFDIIVSKEISTEYVPGRNHDRMLVPPSDILHDLGQLLSSGEGADVMFEVGGEMFAAHRCVLGARSSVFRAQLLGPMKESTSMCVQIEDMEPKVFQALLYFIYTDSAPEIDDADALGMIQHLLVAADRYGLKRLKLTCEEKLCGYINTSTVATTVALAEQHACPALKEECFRFLESCNNSMLDLITRSSDFEHLARSCPSIMKELIPKLARKPPCVIKYSNM</sequence>
<dbReference type="CDD" id="cd00121">
    <property type="entry name" value="MATH"/>
    <property type="match status" value="1"/>
</dbReference>
<evidence type="ECO:0000256" key="2">
    <source>
        <dbReference type="ARBA" id="ARBA00010846"/>
    </source>
</evidence>
<accession>M7ZVC9</accession>
<gene>
    <name evidence="4" type="ORF">TRIUR3_00498</name>
</gene>
<name>M7ZVC9_TRIUA</name>
<dbReference type="SUPFAM" id="SSF54695">
    <property type="entry name" value="POZ domain"/>
    <property type="match status" value="1"/>
</dbReference>
<protein>
    <submittedName>
        <fullName evidence="4">BTB/POZ and MATH domain-containing protein 2</fullName>
    </submittedName>
</protein>
<dbReference type="InterPro" id="IPR000210">
    <property type="entry name" value="BTB/POZ_dom"/>
</dbReference>
<evidence type="ECO:0000313" key="4">
    <source>
        <dbReference type="EMBL" id="EMS64037.1"/>
    </source>
</evidence>
<dbReference type="SUPFAM" id="SSF49599">
    <property type="entry name" value="TRAF domain-like"/>
    <property type="match status" value="2"/>
</dbReference>
<dbReference type="Gene3D" id="2.60.210.10">
    <property type="entry name" value="Apoptosis, Tumor Necrosis Factor Receptor Associated Protein 2, Chain A"/>
    <property type="match status" value="1"/>
</dbReference>
<dbReference type="InterPro" id="IPR045005">
    <property type="entry name" value="BPM1-6"/>
</dbReference>
<feature type="region of interest" description="Disordered" evidence="3">
    <location>
        <begin position="1"/>
        <end position="22"/>
    </location>
</feature>
<dbReference type="InterPro" id="IPR008974">
    <property type="entry name" value="TRAF-like"/>
</dbReference>
<dbReference type="Gene3D" id="1.25.40.420">
    <property type="match status" value="1"/>
</dbReference>
<dbReference type="Pfam" id="PF00651">
    <property type="entry name" value="BTB"/>
    <property type="match status" value="1"/>
</dbReference>
<reference evidence="4" key="1">
    <citation type="journal article" date="2013" name="Nature">
        <title>Draft genome of the wheat A-genome progenitor Triticum urartu.</title>
        <authorList>
            <person name="Ling H.Q."/>
            <person name="Zhao S."/>
            <person name="Liu D."/>
            <person name="Wang J."/>
            <person name="Sun H."/>
            <person name="Zhang C."/>
            <person name="Fan H."/>
            <person name="Li D."/>
            <person name="Dong L."/>
            <person name="Tao Y."/>
            <person name="Gao C."/>
            <person name="Wu H."/>
            <person name="Li Y."/>
            <person name="Cui Y."/>
            <person name="Guo X."/>
            <person name="Zheng S."/>
            <person name="Wang B."/>
            <person name="Yu K."/>
            <person name="Liang Q."/>
            <person name="Yang W."/>
            <person name="Lou X."/>
            <person name="Chen J."/>
            <person name="Feng M."/>
            <person name="Jian J."/>
            <person name="Zhang X."/>
            <person name="Luo G."/>
            <person name="Jiang Y."/>
            <person name="Liu J."/>
            <person name="Wang Z."/>
            <person name="Sha Y."/>
            <person name="Zhang B."/>
            <person name="Wu H."/>
            <person name="Tang D."/>
            <person name="Shen Q."/>
            <person name="Xue P."/>
            <person name="Zou S."/>
            <person name="Wang X."/>
            <person name="Liu X."/>
            <person name="Wang F."/>
            <person name="Yang Y."/>
            <person name="An X."/>
            <person name="Dong Z."/>
            <person name="Zhang K."/>
            <person name="Zhang X."/>
            <person name="Luo M.C."/>
            <person name="Dvorak J."/>
            <person name="Tong Y."/>
            <person name="Wang J."/>
            <person name="Yang H."/>
            <person name="Li Z."/>
            <person name="Wang D."/>
            <person name="Zhang A."/>
            <person name="Wang J."/>
        </authorList>
    </citation>
    <scope>NUCLEOTIDE SEQUENCE</scope>
</reference>
<dbReference type="PANTHER" id="PTHR26379:SF442">
    <property type="entry name" value="BTB DOMAIN-CONTAINING PROTEIN"/>
    <property type="match status" value="1"/>
</dbReference>
<dbReference type="GO" id="GO:0016567">
    <property type="term" value="P:protein ubiquitination"/>
    <property type="evidence" value="ECO:0007669"/>
    <property type="project" value="InterPro"/>
</dbReference>
<dbReference type="OMA" id="ALGMIQH"/>
<dbReference type="Gene3D" id="3.30.710.10">
    <property type="entry name" value="Potassium Channel Kv1.1, Chain A"/>
    <property type="match status" value="1"/>
</dbReference>
<dbReference type="Pfam" id="PF24570">
    <property type="entry name" value="BACK_BPM_SPOP"/>
    <property type="match status" value="1"/>
</dbReference>
<evidence type="ECO:0000256" key="1">
    <source>
        <dbReference type="ARBA" id="ARBA00004906"/>
    </source>
</evidence>
<dbReference type="CDD" id="cd18280">
    <property type="entry name" value="BTB_POZ_BPM_plant"/>
    <property type="match status" value="1"/>
</dbReference>
<dbReference type="PROSITE" id="PS50144">
    <property type="entry name" value="MATH"/>
    <property type="match status" value="1"/>
</dbReference>
<evidence type="ECO:0000256" key="3">
    <source>
        <dbReference type="SAM" id="MobiDB-lite"/>
    </source>
</evidence>
<dbReference type="PANTHER" id="PTHR26379">
    <property type="entry name" value="BTB/POZ AND MATH DOMAIN-CONTAINING PROTEIN 1"/>
    <property type="match status" value="1"/>
</dbReference>
<comment type="pathway">
    <text evidence="1">Protein modification; protein ubiquitination.</text>
</comment>
<proteinExistence type="inferred from homology"/>
<dbReference type="STRING" id="4572.M7ZVC9"/>
<dbReference type="InterPro" id="IPR056423">
    <property type="entry name" value="BACK_BPM_SPOP"/>
</dbReference>
<dbReference type="PROSITE" id="PS50097">
    <property type="entry name" value="BTB"/>
    <property type="match status" value="1"/>
</dbReference>
<dbReference type="InterPro" id="IPR011333">
    <property type="entry name" value="SKP1/BTB/POZ_sf"/>
</dbReference>
<dbReference type="SMART" id="SM00225">
    <property type="entry name" value="BTB"/>
    <property type="match status" value="1"/>
</dbReference>
<dbReference type="eggNOG" id="KOG1987">
    <property type="taxonomic scope" value="Eukaryota"/>
</dbReference>
<feature type="compositionally biased region" description="Low complexity" evidence="3">
    <location>
        <begin position="1"/>
        <end position="20"/>
    </location>
</feature>
<dbReference type="InterPro" id="IPR002083">
    <property type="entry name" value="MATH/TRAF_dom"/>
</dbReference>
<dbReference type="AlphaFoldDB" id="M7ZVC9"/>
<dbReference type="EMBL" id="KD061388">
    <property type="protein sequence ID" value="EMS64037.1"/>
    <property type="molecule type" value="Genomic_DNA"/>
</dbReference>